<reference evidence="1" key="1">
    <citation type="submission" date="2018-01" db="EMBL/GenBank/DDBJ databases">
        <title>An insight into the sialome of Amazonian anophelines.</title>
        <authorList>
            <person name="Ribeiro J.M."/>
            <person name="Scarpassa V."/>
            <person name="Calvo E."/>
        </authorList>
    </citation>
    <scope>NUCLEOTIDE SEQUENCE</scope>
</reference>
<evidence type="ECO:0000313" key="1">
    <source>
        <dbReference type="EMBL" id="MBW73969.1"/>
    </source>
</evidence>
<organism evidence="1">
    <name type="scientific">Anopheles darlingi</name>
    <name type="common">Mosquito</name>
    <dbReference type="NCBI Taxonomy" id="43151"/>
    <lineage>
        <taxon>Eukaryota</taxon>
        <taxon>Metazoa</taxon>
        <taxon>Ecdysozoa</taxon>
        <taxon>Arthropoda</taxon>
        <taxon>Hexapoda</taxon>
        <taxon>Insecta</taxon>
        <taxon>Pterygota</taxon>
        <taxon>Neoptera</taxon>
        <taxon>Endopterygota</taxon>
        <taxon>Diptera</taxon>
        <taxon>Nematocera</taxon>
        <taxon>Culicoidea</taxon>
        <taxon>Culicidae</taxon>
        <taxon>Anophelinae</taxon>
        <taxon>Anopheles</taxon>
    </lineage>
</organism>
<name>A0A2M4D8U0_ANODA</name>
<accession>A0A2M4D8U0</accession>
<proteinExistence type="predicted"/>
<dbReference type="AlphaFoldDB" id="A0A2M4D8U0"/>
<protein>
    <submittedName>
        <fullName evidence="1">Putative secreted protein</fullName>
    </submittedName>
</protein>
<dbReference type="EMBL" id="GGFL01009791">
    <property type="protein sequence ID" value="MBW73969.1"/>
    <property type="molecule type" value="Transcribed_RNA"/>
</dbReference>
<sequence>MTRWAKILRPLTLITTSHSSRWRRRTFSSCSVTRGCFSEVCDSLLAGDGGRSDISTSPILLAARRSGAEAQPHTVSIFVIFVHTPRGVKLAKWPRWFHAAPPHRSSRDSSSAADQLQLRSGRLRFSPFLHRFSSLSRVTICASSFVEYCRSFS</sequence>